<dbReference type="AlphaFoldDB" id="A0A315ZXF3"/>
<dbReference type="PANTHER" id="PTHR42956">
    <property type="entry name" value="NITROGENASE IRON-MOLYBDENUM COFACTOR BIOSYNTHESIS PROTEIN NIFE"/>
    <property type="match status" value="1"/>
</dbReference>
<evidence type="ECO:0000313" key="4">
    <source>
        <dbReference type="EMBL" id="SUQ13739.1"/>
    </source>
</evidence>
<dbReference type="Gene3D" id="3.40.50.1980">
    <property type="entry name" value="Nitrogenase molybdenum iron protein domain"/>
    <property type="match status" value="3"/>
</dbReference>
<dbReference type="PANTHER" id="PTHR42956:SF1">
    <property type="entry name" value="NITROGENASE IRON-MOLYBDENUM COFACTOR BIOSYNTHESIS PROTEIN NIFE"/>
    <property type="match status" value="1"/>
</dbReference>
<sequence>MSYQVENSAPAREERLKAGIAFGGTCRELKCSMNKGGCLNAANRSFSQTYGCQFTLSLGILNTIRNAVVIMHGPIGCGFCSTATIGTGKFYKRLRDPQANGTIWLSTNLDESAVIGGGEESLRKTVLFADKEYRPETIIVVSSCVPALIGDDVDGIVQSLQSDVAAKLVPVNCEGFKTKVMATAYDAAYNGIMKKLVNPYGEWRKLTESDKDKIDRDYRISRKVNIFNVGSMSRQDEVELERLLKALGLEVTFLPCYSEPDDFSISLEAALNVSICGTHDDYYLQFLKENFGIPYIIDTIPIGRKNTDRWILKIAEFFHLEDEAKSLIEKENEILNKSLDTFREILKGKKVFIGGGEVRILSTAEVLQDFNMEIVGLKGHHIDKFVEPIFESLENIDDVSINIATQHPFEQANIVRKIKPDVIVIHTGGNNISAKHGLPILPLYGPSYNYMGYTGVFEIGRRLARVVKNYQFNKNIKKYRPLPFKESWYEKNPYTYIKEN</sequence>
<dbReference type="InterPro" id="IPR000510">
    <property type="entry name" value="Nase/OxRdtase_comp1"/>
</dbReference>
<evidence type="ECO:0000256" key="2">
    <source>
        <dbReference type="RuleBase" id="RU004021"/>
    </source>
</evidence>
<dbReference type="GO" id="GO:0016163">
    <property type="term" value="F:nitrogenase activity"/>
    <property type="evidence" value="ECO:0007669"/>
    <property type="project" value="InterPro"/>
</dbReference>
<dbReference type="OrthoDB" id="9767044at2"/>
<dbReference type="PROSITE" id="PS00699">
    <property type="entry name" value="NITROGENASE_1_1"/>
    <property type="match status" value="1"/>
</dbReference>
<gene>
    <name evidence="4" type="ORF">SAMN05216529_10450</name>
</gene>
<keyword evidence="5" id="KW-1185">Reference proteome</keyword>
<dbReference type="SUPFAM" id="SSF53807">
    <property type="entry name" value="Helical backbone' metal receptor"/>
    <property type="match status" value="1"/>
</dbReference>
<dbReference type="Pfam" id="PF00148">
    <property type="entry name" value="Oxidored_nitro"/>
    <property type="match status" value="1"/>
</dbReference>
<evidence type="ECO:0000256" key="1">
    <source>
        <dbReference type="ARBA" id="ARBA00023231"/>
    </source>
</evidence>
<dbReference type="Proteomes" id="UP000254051">
    <property type="component" value="Unassembled WGS sequence"/>
</dbReference>
<keyword evidence="1 2" id="KW-0535">Nitrogen fixation</keyword>
<accession>A0A315ZXF3</accession>
<feature type="domain" description="Nitrogenase/oxidoreductase component 1" evidence="3">
    <location>
        <begin position="52"/>
        <end position="467"/>
    </location>
</feature>
<protein>
    <submittedName>
        <fullName evidence="4">Nitrogenase molybdenum-iron protein alpha chain</fullName>
    </submittedName>
</protein>
<comment type="similarity">
    <text evidence="2">Belongs to the NifD/NifK/NifE/NifN family.</text>
</comment>
<name>A0A315ZXF3_9FIRM</name>
<organism evidence="4 5">
    <name type="scientific">Faecalicatena contorta</name>
    <dbReference type="NCBI Taxonomy" id="39482"/>
    <lineage>
        <taxon>Bacteria</taxon>
        <taxon>Bacillati</taxon>
        <taxon>Bacillota</taxon>
        <taxon>Clostridia</taxon>
        <taxon>Lachnospirales</taxon>
        <taxon>Lachnospiraceae</taxon>
        <taxon>Faecalicatena</taxon>
    </lineage>
</organism>
<dbReference type="InterPro" id="IPR000318">
    <property type="entry name" value="Nase_comp1_CS"/>
</dbReference>
<evidence type="ECO:0000313" key="5">
    <source>
        <dbReference type="Proteomes" id="UP000254051"/>
    </source>
</evidence>
<proteinExistence type="inferred from homology"/>
<dbReference type="EMBL" id="UHJJ01000004">
    <property type="protein sequence ID" value="SUQ13739.1"/>
    <property type="molecule type" value="Genomic_DNA"/>
</dbReference>
<evidence type="ECO:0000259" key="3">
    <source>
        <dbReference type="Pfam" id="PF00148"/>
    </source>
</evidence>
<reference evidence="5" key="1">
    <citation type="submission" date="2017-07" db="EMBL/GenBank/DDBJ databases">
        <authorList>
            <person name="Varghese N."/>
            <person name="Submissions S."/>
        </authorList>
    </citation>
    <scope>NUCLEOTIDE SEQUENCE [LARGE SCALE GENOMIC DNA]</scope>
    <source>
        <strain evidence="5">NLAE-zl-C134</strain>
    </source>
</reference>
<dbReference type="RefSeq" id="WP_109709913.1">
    <property type="nucleotide sequence ID" value="NZ_QGDS01000004.1"/>
</dbReference>
<dbReference type="InterPro" id="IPR049939">
    <property type="entry name" value="NifE-like"/>
</dbReference>